<feature type="compositionally biased region" description="Low complexity" evidence="1">
    <location>
        <begin position="50"/>
        <end position="60"/>
    </location>
</feature>
<proteinExistence type="predicted"/>
<evidence type="ECO:0000313" key="2">
    <source>
        <dbReference type="EnsemblPlants" id="AUR62043962-RA:cds"/>
    </source>
</evidence>
<accession>A0A803NCY3</accession>
<evidence type="ECO:0000313" key="3">
    <source>
        <dbReference type="Proteomes" id="UP000596660"/>
    </source>
</evidence>
<feature type="compositionally biased region" description="Polar residues" evidence="1">
    <location>
        <begin position="20"/>
        <end position="43"/>
    </location>
</feature>
<reference evidence="2" key="2">
    <citation type="submission" date="2021-03" db="UniProtKB">
        <authorList>
            <consortium name="EnsemblPlants"/>
        </authorList>
    </citation>
    <scope>IDENTIFICATION</scope>
</reference>
<feature type="region of interest" description="Disordered" evidence="1">
    <location>
        <begin position="19"/>
        <end position="60"/>
    </location>
</feature>
<dbReference type="PANTHER" id="PTHR34670">
    <property type="entry name" value="EXPRESSED PROTEIN"/>
    <property type="match status" value="1"/>
</dbReference>
<keyword evidence="3" id="KW-1185">Reference proteome</keyword>
<sequence length="97" mass="10577">MEGLIPYLYKAIVHHKEAQHGTTESWLYGSSPSASYTRLSSGDSGRFQPVSDVNVSSSSTTSSSCQVIISSETRSPSQCLTSRHGINVHDHRAILMH</sequence>
<dbReference type="OMA" id="ARCHWIS"/>
<name>A0A803NCY3_CHEQI</name>
<evidence type="ECO:0000256" key="1">
    <source>
        <dbReference type="SAM" id="MobiDB-lite"/>
    </source>
</evidence>
<dbReference type="Proteomes" id="UP000596660">
    <property type="component" value="Unplaced"/>
</dbReference>
<dbReference type="PANTHER" id="PTHR34670:SF8">
    <property type="entry name" value="EXPRESSED PROTEIN"/>
    <property type="match status" value="1"/>
</dbReference>
<dbReference type="EnsemblPlants" id="AUR62043962-RA">
    <property type="protein sequence ID" value="AUR62043962-RA:cds"/>
    <property type="gene ID" value="AUR62043962"/>
</dbReference>
<dbReference type="AlphaFoldDB" id="A0A803NCY3"/>
<reference evidence="2" key="1">
    <citation type="journal article" date="2017" name="Nature">
        <title>The genome of Chenopodium quinoa.</title>
        <authorList>
            <person name="Jarvis D.E."/>
            <person name="Ho Y.S."/>
            <person name="Lightfoot D.J."/>
            <person name="Schmoeckel S.M."/>
            <person name="Li B."/>
            <person name="Borm T.J.A."/>
            <person name="Ohyanagi H."/>
            <person name="Mineta K."/>
            <person name="Michell C.T."/>
            <person name="Saber N."/>
            <person name="Kharbatia N.M."/>
            <person name="Rupper R.R."/>
            <person name="Sharp A.R."/>
            <person name="Dally N."/>
            <person name="Boughton B.A."/>
            <person name="Woo Y.H."/>
            <person name="Gao G."/>
            <person name="Schijlen E.G.W.M."/>
            <person name="Guo X."/>
            <person name="Momin A.A."/>
            <person name="Negrao S."/>
            <person name="Al-Babili S."/>
            <person name="Gehring C."/>
            <person name="Roessner U."/>
            <person name="Jung C."/>
            <person name="Murphy K."/>
            <person name="Arold S.T."/>
            <person name="Gojobori T."/>
            <person name="van der Linden C.G."/>
            <person name="van Loo E.N."/>
            <person name="Jellen E.N."/>
            <person name="Maughan P.J."/>
            <person name="Tester M."/>
        </authorList>
    </citation>
    <scope>NUCLEOTIDE SEQUENCE [LARGE SCALE GENOMIC DNA]</scope>
    <source>
        <strain evidence="2">cv. PI 614886</strain>
    </source>
</reference>
<dbReference type="Gramene" id="AUR62043962-RA">
    <property type="protein sequence ID" value="AUR62043962-RA:cds"/>
    <property type="gene ID" value="AUR62043962"/>
</dbReference>
<organism evidence="2 3">
    <name type="scientific">Chenopodium quinoa</name>
    <name type="common">Quinoa</name>
    <dbReference type="NCBI Taxonomy" id="63459"/>
    <lineage>
        <taxon>Eukaryota</taxon>
        <taxon>Viridiplantae</taxon>
        <taxon>Streptophyta</taxon>
        <taxon>Embryophyta</taxon>
        <taxon>Tracheophyta</taxon>
        <taxon>Spermatophyta</taxon>
        <taxon>Magnoliopsida</taxon>
        <taxon>eudicotyledons</taxon>
        <taxon>Gunneridae</taxon>
        <taxon>Pentapetalae</taxon>
        <taxon>Caryophyllales</taxon>
        <taxon>Chenopodiaceae</taxon>
        <taxon>Chenopodioideae</taxon>
        <taxon>Atripliceae</taxon>
        <taxon>Chenopodium</taxon>
    </lineage>
</organism>
<protein>
    <submittedName>
        <fullName evidence="2">Uncharacterized protein</fullName>
    </submittedName>
</protein>